<dbReference type="OrthoDB" id="6149588at2759"/>
<dbReference type="InterPro" id="IPR043504">
    <property type="entry name" value="Peptidase_S1_PA_chymotrypsin"/>
</dbReference>
<feature type="non-terminal residue" evidence="2">
    <location>
        <position position="1"/>
    </location>
</feature>
<dbReference type="Gene3D" id="2.40.10.10">
    <property type="entry name" value="Trypsin-like serine proteases"/>
    <property type="match status" value="1"/>
</dbReference>
<sequence>CPAITQPQGITKRFLDDSRADACSIAGGVVGIRDSLNDTIFCSGVMISSNTLLVPQDCSDYFKQVLQVPDLTHLVNVGGQRDIVITKENFNSVSRGDGMASIQLPESVQLTSCPEYACLYDSATMRGRVNFGDCFSLSYGNQDSEDRTYSGQVDKMKISDMITYPCCDVLMDAVKSQPNGTYPDTVVNQDSTTICMGSTDSTCAGDFGSPVYCQTFDTNEVVLVAVITSAPCEAGVPILANDLTNGDVTAYFTG</sequence>
<organism evidence="2 3">
    <name type="scientific">Candidula unifasciata</name>
    <dbReference type="NCBI Taxonomy" id="100452"/>
    <lineage>
        <taxon>Eukaryota</taxon>
        <taxon>Metazoa</taxon>
        <taxon>Spiralia</taxon>
        <taxon>Lophotrochozoa</taxon>
        <taxon>Mollusca</taxon>
        <taxon>Gastropoda</taxon>
        <taxon>Heterobranchia</taxon>
        <taxon>Euthyneura</taxon>
        <taxon>Panpulmonata</taxon>
        <taxon>Eupulmonata</taxon>
        <taxon>Stylommatophora</taxon>
        <taxon>Helicina</taxon>
        <taxon>Helicoidea</taxon>
        <taxon>Geomitridae</taxon>
        <taxon>Candidula</taxon>
    </lineage>
</organism>
<protein>
    <recommendedName>
        <fullName evidence="1">Peptidase S1 domain-containing protein</fullName>
    </recommendedName>
</protein>
<dbReference type="GO" id="GO:0006508">
    <property type="term" value="P:proteolysis"/>
    <property type="evidence" value="ECO:0007669"/>
    <property type="project" value="InterPro"/>
</dbReference>
<dbReference type="EMBL" id="CAJHNH020000117">
    <property type="protein sequence ID" value="CAG5115442.1"/>
    <property type="molecule type" value="Genomic_DNA"/>
</dbReference>
<evidence type="ECO:0000259" key="1">
    <source>
        <dbReference type="Pfam" id="PF00089"/>
    </source>
</evidence>
<keyword evidence="3" id="KW-1185">Reference proteome</keyword>
<dbReference type="InterPro" id="IPR001254">
    <property type="entry name" value="Trypsin_dom"/>
</dbReference>
<dbReference type="GO" id="GO:0004252">
    <property type="term" value="F:serine-type endopeptidase activity"/>
    <property type="evidence" value="ECO:0007669"/>
    <property type="project" value="InterPro"/>
</dbReference>
<dbReference type="AlphaFoldDB" id="A0A8S3YJ99"/>
<reference evidence="2" key="1">
    <citation type="submission" date="2021-04" db="EMBL/GenBank/DDBJ databases">
        <authorList>
            <consortium name="Molecular Ecology Group"/>
        </authorList>
    </citation>
    <scope>NUCLEOTIDE SEQUENCE</scope>
</reference>
<dbReference type="InterPro" id="IPR009003">
    <property type="entry name" value="Peptidase_S1_PA"/>
</dbReference>
<feature type="domain" description="Peptidase S1" evidence="1">
    <location>
        <begin position="39"/>
        <end position="224"/>
    </location>
</feature>
<proteinExistence type="predicted"/>
<evidence type="ECO:0000313" key="3">
    <source>
        <dbReference type="Proteomes" id="UP000678393"/>
    </source>
</evidence>
<evidence type="ECO:0000313" key="2">
    <source>
        <dbReference type="EMBL" id="CAG5115442.1"/>
    </source>
</evidence>
<name>A0A8S3YJ99_9EUPU</name>
<dbReference type="Proteomes" id="UP000678393">
    <property type="component" value="Unassembled WGS sequence"/>
</dbReference>
<dbReference type="Pfam" id="PF00089">
    <property type="entry name" value="Trypsin"/>
    <property type="match status" value="1"/>
</dbReference>
<gene>
    <name evidence="2" type="ORF">CUNI_LOCUS1000</name>
</gene>
<accession>A0A8S3YJ99</accession>
<comment type="caution">
    <text evidence="2">The sequence shown here is derived from an EMBL/GenBank/DDBJ whole genome shotgun (WGS) entry which is preliminary data.</text>
</comment>
<dbReference type="SUPFAM" id="SSF50494">
    <property type="entry name" value="Trypsin-like serine proteases"/>
    <property type="match status" value="1"/>
</dbReference>